<sequence length="109" mass="12784">MIKLVLDQVRDINPLLQQLGLMVNYVPLKKNLYNLVFGSFVDVNHHGYSTLIGCTLKKKKENIQSFKWLFECWLRCMGGKLPKDILTECVLMQRDIELCMPTTIHRWCI</sequence>
<reference evidence="3 4" key="1">
    <citation type="submission" date="2019-01" db="EMBL/GenBank/DDBJ databases">
        <title>Sequencing of cultivated peanut Arachis hypogaea provides insights into genome evolution and oil improvement.</title>
        <authorList>
            <person name="Chen X."/>
        </authorList>
    </citation>
    <scope>NUCLEOTIDE SEQUENCE [LARGE SCALE GENOMIC DNA]</scope>
    <source>
        <strain evidence="4">cv. Fuhuasheng</strain>
        <tissue evidence="3">Leaves</tissue>
    </source>
</reference>
<keyword evidence="1" id="KW-0539">Nucleus</keyword>
<organism evidence="3 4">
    <name type="scientific">Arachis hypogaea</name>
    <name type="common">Peanut</name>
    <dbReference type="NCBI Taxonomy" id="3818"/>
    <lineage>
        <taxon>Eukaryota</taxon>
        <taxon>Viridiplantae</taxon>
        <taxon>Streptophyta</taxon>
        <taxon>Embryophyta</taxon>
        <taxon>Tracheophyta</taxon>
        <taxon>Spermatophyta</taxon>
        <taxon>Magnoliopsida</taxon>
        <taxon>eudicotyledons</taxon>
        <taxon>Gunneridae</taxon>
        <taxon>Pentapetalae</taxon>
        <taxon>rosids</taxon>
        <taxon>fabids</taxon>
        <taxon>Fabales</taxon>
        <taxon>Fabaceae</taxon>
        <taxon>Papilionoideae</taxon>
        <taxon>50 kb inversion clade</taxon>
        <taxon>dalbergioids sensu lato</taxon>
        <taxon>Dalbergieae</taxon>
        <taxon>Pterocarpus clade</taxon>
        <taxon>Arachis</taxon>
    </lineage>
</organism>
<proteinExistence type="inferred from homology"/>
<keyword evidence="1" id="KW-0862">Zinc</keyword>
<evidence type="ECO:0000313" key="3">
    <source>
        <dbReference type="EMBL" id="RYR17099.1"/>
    </source>
</evidence>
<feature type="domain" description="MULE transposase" evidence="2">
    <location>
        <begin position="29"/>
        <end position="109"/>
    </location>
</feature>
<gene>
    <name evidence="3" type="ORF">Ahy_B03g061900</name>
</gene>
<evidence type="ECO:0000256" key="1">
    <source>
        <dbReference type="RuleBase" id="RU367018"/>
    </source>
</evidence>
<dbReference type="GO" id="GO:0008270">
    <property type="term" value="F:zinc ion binding"/>
    <property type="evidence" value="ECO:0007669"/>
    <property type="project" value="UniProtKB-UniRule"/>
</dbReference>
<dbReference type="GO" id="GO:0005634">
    <property type="term" value="C:nucleus"/>
    <property type="evidence" value="ECO:0007669"/>
    <property type="project" value="UniProtKB-SubCell"/>
</dbReference>
<keyword evidence="4" id="KW-1185">Reference proteome</keyword>
<dbReference type="AlphaFoldDB" id="A0A444ZSC9"/>
<comment type="subcellular location">
    <subcellularLocation>
        <location evidence="1">Nucleus</location>
    </subcellularLocation>
</comment>
<evidence type="ECO:0000259" key="2">
    <source>
        <dbReference type="Pfam" id="PF10551"/>
    </source>
</evidence>
<dbReference type="InterPro" id="IPR018289">
    <property type="entry name" value="MULE_transposase_dom"/>
</dbReference>
<dbReference type="Pfam" id="PF10551">
    <property type="entry name" value="MULE"/>
    <property type="match status" value="1"/>
</dbReference>
<keyword evidence="1" id="KW-0863">Zinc-finger</keyword>
<dbReference type="Proteomes" id="UP000289738">
    <property type="component" value="Chromosome B03"/>
</dbReference>
<comment type="caution">
    <text evidence="3">The sequence shown here is derived from an EMBL/GenBank/DDBJ whole genome shotgun (WGS) entry which is preliminary data.</text>
</comment>
<dbReference type="EMBL" id="SDMP01000013">
    <property type="protein sequence ID" value="RYR17099.1"/>
    <property type="molecule type" value="Genomic_DNA"/>
</dbReference>
<accession>A0A444ZSC9</accession>
<dbReference type="GO" id="GO:0006355">
    <property type="term" value="P:regulation of DNA-templated transcription"/>
    <property type="evidence" value="ECO:0007669"/>
    <property type="project" value="UniProtKB-UniRule"/>
</dbReference>
<name>A0A444ZSC9_ARAHY</name>
<dbReference type="PANTHER" id="PTHR31669:SF283">
    <property type="entry name" value="PROTEIN FAR1-RELATED SEQUENCE"/>
    <property type="match status" value="1"/>
</dbReference>
<dbReference type="PANTHER" id="PTHR31669">
    <property type="entry name" value="PROTEIN FAR1-RELATED SEQUENCE 10-RELATED"/>
    <property type="match status" value="1"/>
</dbReference>
<keyword evidence="1" id="KW-0479">Metal-binding</keyword>
<comment type="function">
    <text evidence="1">Putative transcription activator involved in regulating light control of development.</text>
</comment>
<protein>
    <recommendedName>
        <fullName evidence="1">Protein FAR1-RELATED SEQUENCE</fullName>
    </recommendedName>
</protein>
<evidence type="ECO:0000313" key="4">
    <source>
        <dbReference type="Proteomes" id="UP000289738"/>
    </source>
</evidence>
<comment type="similarity">
    <text evidence="1">Belongs to the FHY3/FAR1 family.</text>
</comment>
<dbReference type="InterPro" id="IPR031052">
    <property type="entry name" value="FHY3/FAR1"/>
</dbReference>